<reference evidence="1 2" key="1">
    <citation type="submission" date="2010-12" db="EMBL/GenBank/DDBJ databases">
        <authorList>
            <person name="Muzny D."/>
            <person name="Qin X."/>
            <person name="Deng J."/>
            <person name="Jiang H."/>
            <person name="Liu Y."/>
            <person name="Qu J."/>
            <person name="Song X.-Z."/>
            <person name="Zhang L."/>
            <person name="Thornton R."/>
            <person name="Coyle M."/>
            <person name="Francisco L."/>
            <person name="Jackson L."/>
            <person name="Javaid M."/>
            <person name="Korchina V."/>
            <person name="Kovar C."/>
            <person name="Mata R."/>
            <person name="Mathew T."/>
            <person name="Ngo R."/>
            <person name="Nguyen L."/>
            <person name="Nguyen N."/>
            <person name="Okwuonu G."/>
            <person name="Ongeri F."/>
            <person name="Pham C."/>
            <person name="Simmons D."/>
            <person name="Wilczek-Boney K."/>
            <person name="Hale W."/>
            <person name="Jakkamsetti A."/>
            <person name="Pham P."/>
            <person name="Ruth R."/>
            <person name="San Lucas F."/>
            <person name="Warren J."/>
            <person name="Zhang J."/>
            <person name="Zhao Z."/>
            <person name="Zhou C."/>
            <person name="Zhu D."/>
            <person name="Lee S."/>
            <person name="Bess C."/>
            <person name="Blankenburg K."/>
            <person name="Forbes L."/>
            <person name="Fu Q."/>
            <person name="Gubbala S."/>
            <person name="Hirani K."/>
            <person name="Jayaseelan J.C."/>
            <person name="Lara F."/>
            <person name="Munidasa M."/>
            <person name="Palculict T."/>
            <person name="Patil S."/>
            <person name="Pu L.-L."/>
            <person name="Saada N."/>
            <person name="Tang L."/>
            <person name="Weissenberger G."/>
            <person name="Zhu Y."/>
            <person name="Hemphill L."/>
            <person name="Shang Y."/>
            <person name="Youmans B."/>
            <person name="Ayvaz T."/>
            <person name="Ross M."/>
            <person name="Santibanez J."/>
            <person name="Aqrawi P."/>
            <person name="Gross S."/>
            <person name="Joshi V."/>
            <person name="Fowler G."/>
            <person name="Nazareth L."/>
            <person name="Reid J."/>
            <person name="Worley K."/>
            <person name="Petrosino J."/>
            <person name="Highlander S."/>
            <person name="Gibbs R."/>
        </authorList>
    </citation>
    <scope>NUCLEOTIDE SEQUENCE [LARGE SCALE GENOMIC DNA]</scope>
    <source>
        <strain evidence="1 2">ATCC 35242</strain>
    </source>
</reference>
<name>E6M4W2_9ACTO</name>
<keyword evidence="2" id="KW-1185">Reference proteome</keyword>
<dbReference type="AlphaFoldDB" id="E6M4W2"/>
<accession>E6M4W2</accession>
<evidence type="ECO:0000313" key="2">
    <source>
        <dbReference type="Proteomes" id="UP000003343"/>
    </source>
</evidence>
<dbReference type="Proteomes" id="UP000003343">
    <property type="component" value="Unassembled WGS sequence"/>
</dbReference>
<protein>
    <submittedName>
        <fullName evidence="1">Uncharacterized protein</fullName>
    </submittedName>
</protein>
<dbReference type="EMBL" id="AEPZ01000010">
    <property type="protein sequence ID" value="EFU81510.1"/>
    <property type="molecule type" value="Genomic_DNA"/>
</dbReference>
<gene>
    <name evidence="1" type="ORF">HMPREF0576_1352</name>
</gene>
<organism evidence="1 2">
    <name type="scientific">Mobiluncus holmesii ATCC 35242</name>
    <dbReference type="NCBI Taxonomy" id="887899"/>
    <lineage>
        <taxon>Bacteria</taxon>
        <taxon>Bacillati</taxon>
        <taxon>Actinomycetota</taxon>
        <taxon>Actinomycetes</taxon>
        <taxon>Actinomycetales</taxon>
        <taxon>Actinomycetaceae</taxon>
        <taxon>Mobiluncus</taxon>
    </lineage>
</organism>
<sequence length="46" mass="5229">MAGNYSIFEAAFPVSGRNIYEYNQPGKILNRFLRTVVERKGIVGHD</sequence>
<evidence type="ECO:0000313" key="1">
    <source>
        <dbReference type="EMBL" id="EFU81510.1"/>
    </source>
</evidence>
<proteinExistence type="predicted"/>
<dbReference type="HOGENOM" id="CLU_3185904_0_0_11"/>
<comment type="caution">
    <text evidence="1">The sequence shown here is derived from an EMBL/GenBank/DDBJ whole genome shotgun (WGS) entry which is preliminary data.</text>
</comment>